<protein>
    <recommendedName>
        <fullName evidence="3">PIN domain-containing protein</fullName>
    </recommendedName>
</protein>
<reference evidence="1 2" key="1">
    <citation type="submission" date="2019-03" db="EMBL/GenBank/DDBJ databases">
        <title>Genomic Encyclopedia of Type Strains, Phase III (KMG-III): the genomes of soil and plant-associated and newly described type strains.</title>
        <authorList>
            <person name="Whitman W."/>
        </authorList>
    </citation>
    <scope>NUCLEOTIDE SEQUENCE [LARGE SCALE GENOMIC DNA]</scope>
    <source>
        <strain evidence="1 2">CGMCC 1.7002</strain>
    </source>
</reference>
<organism evidence="1 2">
    <name type="scientific">Maritalea mobilis</name>
    <dbReference type="NCBI Taxonomy" id="483324"/>
    <lineage>
        <taxon>Bacteria</taxon>
        <taxon>Pseudomonadati</taxon>
        <taxon>Pseudomonadota</taxon>
        <taxon>Alphaproteobacteria</taxon>
        <taxon>Hyphomicrobiales</taxon>
        <taxon>Devosiaceae</taxon>
        <taxon>Maritalea</taxon>
    </lineage>
</organism>
<comment type="caution">
    <text evidence="1">The sequence shown here is derived from an EMBL/GenBank/DDBJ whole genome shotgun (WGS) entry which is preliminary data.</text>
</comment>
<proteinExistence type="predicted"/>
<evidence type="ECO:0000313" key="2">
    <source>
        <dbReference type="Proteomes" id="UP000295391"/>
    </source>
</evidence>
<keyword evidence="2" id="KW-1185">Reference proteome</keyword>
<evidence type="ECO:0000313" key="1">
    <source>
        <dbReference type="EMBL" id="TDQ63628.1"/>
    </source>
</evidence>
<evidence type="ECO:0008006" key="3">
    <source>
        <dbReference type="Google" id="ProtNLM"/>
    </source>
</evidence>
<accession>A0A4R6VJF0</accession>
<dbReference type="AlphaFoldDB" id="A0A4R6VJF0"/>
<dbReference type="EMBL" id="SNYR01000002">
    <property type="protein sequence ID" value="TDQ63628.1"/>
    <property type="molecule type" value="Genomic_DNA"/>
</dbReference>
<sequence>MEVLIEPCVVQETWFLEIYPELVRCKNIVLICSEDDQSKREMTEAALKRYAEFRRLKGRSKVVSREDVEPIRIEICNNDEFEAHDACDDPHIFAISLLCGVFFVFTRDERMGRCKAAMQGSLSPRHRRFIPIVNQNSYRRHRRKMFSHP</sequence>
<dbReference type="Proteomes" id="UP000295391">
    <property type="component" value="Unassembled WGS sequence"/>
</dbReference>
<gene>
    <name evidence="1" type="ORF">ATL17_1635</name>
</gene>
<name>A0A4R6VJF0_9HYPH</name>